<evidence type="ECO:0000256" key="1">
    <source>
        <dbReference type="ARBA" id="ARBA00004123"/>
    </source>
</evidence>
<keyword evidence="6" id="KW-0234">DNA repair</keyword>
<dbReference type="GO" id="GO:0003697">
    <property type="term" value="F:single-stranded DNA binding"/>
    <property type="evidence" value="ECO:0007669"/>
    <property type="project" value="TreeGrafter"/>
</dbReference>
<dbReference type="CDD" id="cd04478">
    <property type="entry name" value="RPA2_DBD_D"/>
    <property type="match status" value="1"/>
</dbReference>
<dbReference type="AlphaFoldDB" id="A0AAE1X4H4"/>
<dbReference type="PIRSF" id="PIRSF036949">
    <property type="entry name" value="RPA32"/>
    <property type="match status" value="1"/>
</dbReference>
<proteinExistence type="predicted"/>
<dbReference type="EMBL" id="JACGWL010000004">
    <property type="protein sequence ID" value="KAK4404579.1"/>
    <property type="molecule type" value="Genomic_DNA"/>
</dbReference>
<dbReference type="PANTHER" id="PTHR13989">
    <property type="entry name" value="REPLICATION PROTEIN A-RELATED"/>
    <property type="match status" value="1"/>
</dbReference>
<comment type="caution">
    <text evidence="8">The sequence shown here is derived from an EMBL/GenBank/DDBJ whole genome shotgun (WGS) entry which is preliminary data.</text>
</comment>
<accession>A0AAE1X4H4</accession>
<reference evidence="8" key="1">
    <citation type="submission" date="2020-06" db="EMBL/GenBank/DDBJ databases">
        <authorList>
            <person name="Li T."/>
            <person name="Hu X."/>
            <person name="Zhang T."/>
            <person name="Song X."/>
            <person name="Zhang H."/>
            <person name="Dai N."/>
            <person name="Sheng W."/>
            <person name="Hou X."/>
            <person name="Wei L."/>
        </authorList>
    </citation>
    <scope>NUCLEOTIDE SEQUENCE</scope>
    <source>
        <strain evidence="8">K16</strain>
        <tissue evidence="8">Leaf</tissue>
    </source>
</reference>
<dbReference type="GO" id="GO:0035861">
    <property type="term" value="C:site of double-strand break"/>
    <property type="evidence" value="ECO:0007669"/>
    <property type="project" value="TreeGrafter"/>
</dbReference>
<evidence type="ECO:0000256" key="2">
    <source>
        <dbReference type="ARBA" id="ARBA00022705"/>
    </source>
</evidence>
<keyword evidence="7" id="KW-0539">Nucleus</keyword>
<dbReference type="Proteomes" id="UP001289374">
    <property type="component" value="Unassembled WGS sequence"/>
</dbReference>
<protein>
    <submittedName>
        <fullName evidence="8">Replication protein A subunit A</fullName>
    </submittedName>
</protein>
<dbReference type="FunFam" id="2.40.50.140:FF:000184">
    <property type="entry name" value="replication protein A 32 kDa subunit A-like"/>
    <property type="match status" value="1"/>
</dbReference>
<keyword evidence="2" id="KW-0235">DNA replication</keyword>
<dbReference type="GO" id="GO:0005662">
    <property type="term" value="C:DNA replication factor A complex"/>
    <property type="evidence" value="ECO:0007669"/>
    <property type="project" value="TreeGrafter"/>
</dbReference>
<dbReference type="InterPro" id="IPR040260">
    <property type="entry name" value="RFA2-like"/>
</dbReference>
<dbReference type="SUPFAM" id="SSF50249">
    <property type="entry name" value="Nucleic acid-binding proteins"/>
    <property type="match status" value="1"/>
</dbReference>
<dbReference type="GO" id="GO:0000781">
    <property type="term" value="C:chromosome, telomeric region"/>
    <property type="evidence" value="ECO:0007669"/>
    <property type="project" value="TreeGrafter"/>
</dbReference>
<dbReference type="GO" id="GO:0006260">
    <property type="term" value="P:DNA replication"/>
    <property type="evidence" value="ECO:0007669"/>
    <property type="project" value="UniProtKB-KW"/>
</dbReference>
<dbReference type="GO" id="GO:0000724">
    <property type="term" value="P:double-strand break repair via homologous recombination"/>
    <property type="evidence" value="ECO:0007669"/>
    <property type="project" value="TreeGrafter"/>
</dbReference>
<name>A0AAE1X4H4_9LAMI</name>
<evidence type="ECO:0000256" key="3">
    <source>
        <dbReference type="ARBA" id="ARBA00022763"/>
    </source>
</evidence>
<keyword evidence="4" id="KW-0238">DNA-binding</keyword>
<dbReference type="Gene3D" id="2.40.50.140">
    <property type="entry name" value="Nucleic acid-binding proteins"/>
    <property type="match status" value="1"/>
</dbReference>
<evidence type="ECO:0000256" key="5">
    <source>
        <dbReference type="ARBA" id="ARBA00023172"/>
    </source>
</evidence>
<evidence type="ECO:0000313" key="8">
    <source>
        <dbReference type="EMBL" id="KAK4404579.1"/>
    </source>
</evidence>
<reference evidence="8" key="2">
    <citation type="journal article" date="2024" name="Plant">
        <title>Genomic evolution and insights into agronomic trait innovations of Sesamum species.</title>
        <authorList>
            <person name="Miao H."/>
            <person name="Wang L."/>
            <person name="Qu L."/>
            <person name="Liu H."/>
            <person name="Sun Y."/>
            <person name="Le M."/>
            <person name="Wang Q."/>
            <person name="Wei S."/>
            <person name="Zheng Y."/>
            <person name="Lin W."/>
            <person name="Duan Y."/>
            <person name="Cao H."/>
            <person name="Xiong S."/>
            <person name="Wang X."/>
            <person name="Wei L."/>
            <person name="Li C."/>
            <person name="Ma Q."/>
            <person name="Ju M."/>
            <person name="Zhao R."/>
            <person name="Li G."/>
            <person name="Mu C."/>
            <person name="Tian Q."/>
            <person name="Mei H."/>
            <person name="Zhang T."/>
            <person name="Gao T."/>
            <person name="Zhang H."/>
        </authorList>
    </citation>
    <scope>NUCLEOTIDE SEQUENCE</scope>
    <source>
        <strain evidence="8">K16</strain>
    </source>
</reference>
<gene>
    <name evidence="8" type="ORF">Sango_0826500</name>
</gene>
<keyword evidence="5" id="KW-0233">DNA recombination</keyword>
<keyword evidence="9" id="KW-1185">Reference proteome</keyword>
<sequence>MMFESSQFDTMAGGGGAFVSSQSADPSPASAKSRDNQPMYPVTVKQIIEATPSTDDKPNFLIDGVDVYNGLFLFEFPLIATSVFTKFAVGEKVDLEIKLEMEDFMVKVIGMVFDKSERLTDVSFVIDDGTGRIGCHRWVNDPHDTSEVEGLTDGIYVRIHGHLRSFQGKKQLVVYAIRPVNDYNEIANHFLECIHAHCCSTKLQFPNSCGKIQNRASAPASAPLSISAPNGSQAVSSSQVSQEYNLDGLGSIDKMVLDYLQLPSSLDRRVEIMVQRILDCRG</sequence>
<keyword evidence="3" id="KW-0227">DNA damage</keyword>
<evidence type="ECO:0000256" key="4">
    <source>
        <dbReference type="ARBA" id="ARBA00023125"/>
    </source>
</evidence>
<dbReference type="InterPro" id="IPR014646">
    <property type="entry name" value="Rfa2/RPA32"/>
</dbReference>
<evidence type="ECO:0000256" key="7">
    <source>
        <dbReference type="ARBA" id="ARBA00023242"/>
    </source>
</evidence>
<evidence type="ECO:0000256" key="6">
    <source>
        <dbReference type="ARBA" id="ARBA00023204"/>
    </source>
</evidence>
<organism evidence="8 9">
    <name type="scientific">Sesamum angolense</name>
    <dbReference type="NCBI Taxonomy" id="2727404"/>
    <lineage>
        <taxon>Eukaryota</taxon>
        <taxon>Viridiplantae</taxon>
        <taxon>Streptophyta</taxon>
        <taxon>Embryophyta</taxon>
        <taxon>Tracheophyta</taxon>
        <taxon>Spermatophyta</taxon>
        <taxon>Magnoliopsida</taxon>
        <taxon>eudicotyledons</taxon>
        <taxon>Gunneridae</taxon>
        <taxon>Pentapetalae</taxon>
        <taxon>asterids</taxon>
        <taxon>lamiids</taxon>
        <taxon>Lamiales</taxon>
        <taxon>Pedaliaceae</taxon>
        <taxon>Sesamum</taxon>
    </lineage>
</organism>
<evidence type="ECO:0000313" key="9">
    <source>
        <dbReference type="Proteomes" id="UP001289374"/>
    </source>
</evidence>
<comment type="subcellular location">
    <subcellularLocation>
        <location evidence="1">Nucleus</location>
    </subcellularLocation>
</comment>
<dbReference type="PANTHER" id="PTHR13989:SF46">
    <property type="entry name" value="REPLICATION PROTEIN A 32 KDA SUBUNIT A-LIKE"/>
    <property type="match status" value="1"/>
</dbReference>
<dbReference type="InterPro" id="IPR012340">
    <property type="entry name" value="NA-bd_OB-fold"/>
</dbReference>
<dbReference type="GO" id="GO:0006289">
    <property type="term" value="P:nucleotide-excision repair"/>
    <property type="evidence" value="ECO:0007669"/>
    <property type="project" value="TreeGrafter"/>
</dbReference>